<evidence type="ECO:0000313" key="2">
    <source>
        <dbReference type="EMBL" id="QNO53677.1"/>
    </source>
</evidence>
<name>A0A7G9Z093_9EURY</name>
<reference evidence="2" key="1">
    <citation type="submission" date="2020-06" db="EMBL/GenBank/DDBJ databases">
        <title>Unique genomic features of the anaerobic methanotrophic archaea.</title>
        <authorList>
            <person name="Chadwick G.L."/>
            <person name="Skennerton C.T."/>
            <person name="Laso-Perez R."/>
            <person name="Leu A.O."/>
            <person name="Speth D.R."/>
            <person name="Yu H."/>
            <person name="Morgan-Lang C."/>
            <person name="Hatzenpichler R."/>
            <person name="Goudeau D."/>
            <person name="Malmstrom R."/>
            <person name="Brazelton W.J."/>
            <person name="Woyke T."/>
            <person name="Hallam S.J."/>
            <person name="Tyson G.W."/>
            <person name="Wegener G."/>
            <person name="Boetius A."/>
            <person name="Orphan V."/>
        </authorList>
    </citation>
    <scope>NUCLEOTIDE SEQUENCE</scope>
</reference>
<organism evidence="2">
    <name type="scientific">Candidatus Methanophagaceae archaeon ANME-1 ERB6</name>
    <dbReference type="NCBI Taxonomy" id="2759912"/>
    <lineage>
        <taxon>Archaea</taxon>
        <taxon>Methanobacteriati</taxon>
        <taxon>Methanobacteriota</taxon>
        <taxon>Stenosarchaea group</taxon>
        <taxon>Methanomicrobia</taxon>
        <taxon>Candidatus Methanophagales</taxon>
        <taxon>Candidatus Methanophagaceae</taxon>
    </lineage>
</organism>
<protein>
    <submittedName>
        <fullName evidence="2">Uncharacterized protein</fullName>
    </submittedName>
</protein>
<dbReference type="AlphaFoldDB" id="A0A7G9Z093"/>
<accession>A0A7G9Z093</accession>
<feature type="region of interest" description="Disordered" evidence="1">
    <location>
        <begin position="1"/>
        <end position="32"/>
    </location>
</feature>
<dbReference type="EMBL" id="MT631548">
    <property type="protein sequence ID" value="QNO53677.1"/>
    <property type="molecule type" value="Genomic_DNA"/>
</dbReference>
<proteinExistence type="predicted"/>
<feature type="compositionally biased region" description="Basic and acidic residues" evidence="1">
    <location>
        <begin position="1"/>
        <end position="11"/>
    </location>
</feature>
<gene>
    <name evidence="2" type="ORF">DJFKIEJF_00041</name>
</gene>
<sequence length="32" mass="3673">MDMSKRRDTIPEHFNSAEAAGEFWDSHSAADY</sequence>
<evidence type="ECO:0000256" key="1">
    <source>
        <dbReference type="SAM" id="MobiDB-lite"/>
    </source>
</evidence>